<gene>
    <name evidence="2" type="ORF">RPMA_12305</name>
</gene>
<dbReference type="Proteomes" id="UP000682843">
    <property type="component" value="Chromosome"/>
</dbReference>
<reference evidence="2 3" key="1">
    <citation type="submission" date="2019-02" db="EMBL/GenBank/DDBJ databases">
        <title>Emended description of the genus Rhodopseudomonas and description of Rhodopseudomonas albus sp. nov., a non-phototrophic, heavy-metal-tolerant bacterium isolated from garden soil.</title>
        <authorList>
            <person name="Bao Z."/>
            <person name="Cao W.W."/>
            <person name="Sato Y."/>
            <person name="Nishizawa T."/>
            <person name="Zhao J."/>
            <person name="Guo Y."/>
            <person name="Ohta H."/>
        </authorList>
    </citation>
    <scope>NUCLEOTIDE SEQUENCE [LARGE SCALE GENOMIC DNA]</scope>
    <source>
        <strain evidence="2 3">SK50-23</strain>
    </source>
</reference>
<organism evidence="2 3">
    <name type="scientific">Tardiphaga alba</name>
    <dbReference type="NCBI Taxonomy" id="340268"/>
    <lineage>
        <taxon>Bacteria</taxon>
        <taxon>Pseudomonadati</taxon>
        <taxon>Pseudomonadota</taxon>
        <taxon>Alphaproteobacteria</taxon>
        <taxon>Hyphomicrobiales</taxon>
        <taxon>Nitrobacteraceae</taxon>
        <taxon>Tardiphaga</taxon>
    </lineage>
</organism>
<evidence type="ECO:0000313" key="2">
    <source>
        <dbReference type="EMBL" id="QUS39529.1"/>
    </source>
</evidence>
<evidence type="ECO:0000256" key="1">
    <source>
        <dbReference type="SAM" id="MobiDB-lite"/>
    </source>
</evidence>
<proteinExistence type="predicted"/>
<feature type="compositionally biased region" description="Low complexity" evidence="1">
    <location>
        <begin position="158"/>
        <end position="169"/>
    </location>
</feature>
<feature type="region of interest" description="Disordered" evidence="1">
    <location>
        <begin position="144"/>
        <end position="182"/>
    </location>
</feature>
<keyword evidence="3" id="KW-1185">Reference proteome</keyword>
<evidence type="ECO:0000313" key="3">
    <source>
        <dbReference type="Proteomes" id="UP000682843"/>
    </source>
</evidence>
<accession>A0ABX8AA36</accession>
<name>A0ABX8AA36_9BRAD</name>
<sequence>MPDRVSCTFSAVSIDLTQVAKSKFPQKTWAHLASMLGLQERAAKYRVSNSRAYTADEIRTLLQSEDGLDFLAAIMADAEPKWWWWAKQVMTVASIKRRRHEDEQEILKLETSAPAETGARRRIKGALDANRNIKAAVDRAETALGVQRPNLDSRDADAAGAGARLSGRSVAPAKRAYAGRGR</sequence>
<dbReference type="RefSeq" id="WP_211913074.1">
    <property type="nucleotide sequence ID" value="NZ_CP036498.1"/>
</dbReference>
<protein>
    <submittedName>
        <fullName evidence="2">Uncharacterized protein</fullName>
    </submittedName>
</protein>
<dbReference type="EMBL" id="CP036498">
    <property type="protein sequence ID" value="QUS39529.1"/>
    <property type="molecule type" value="Genomic_DNA"/>
</dbReference>